<dbReference type="STRING" id="1835702.A0A1F5LAX6"/>
<dbReference type="AlphaFoldDB" id="A0A1F5LAX6"/>
<gene>
    <name evidence="4" type="ORF">PENARI_c018G01616</name>
</gene>
<evidence type="ECO:0000256" key="1">
    <source>
        <dbReference type="SAM" id="MobiDB-lite"/>
    </source>
</evidence>
<dbReference type="Proteomes" id="UP000177622">
    <property type="component" value="Unassembled WGS sequence"/>
</dbReference>
<sequence>MKSSSDLASKPHPAKPGEAYWKQVRKPFLIAISGSFILLQLLFLGNMCYLYGTQFRSSSRYHNFNVLLVDYDGGVIGQSLLAAYHELKGNDFPTLIQNNATDYPDPQNIYESVCRGDYWAAVYTNPGASSRLSSALASSTAATSYNNSDAITYIWNGARYPTIAKSAIYANVQTLVAAAHVAYNHLNGRAAGKSIDWSNEAIAQILFNPIAASEIDIKPTNQGTRVLYNTVSMVFPIIQQFFFIMALNGISSSFGLFSKLLPVQNGRLRMNLSAAYTLIGSLCSAGYLWAFREDWDVNGLQFFLTWMALWLYMHINFLVMDVATGYLQMQFMPFFVLTWVVFNIASVVSPFEVNPAFYRWGYALPTHEVYQVLVQIWSGDCEKQLYRSLPILFAWWVVSLALSILSTSHRCKAAVAAERTSALPPSEEQGLDTESTADESKDDSAENKGAPLSRTTPSNGTTLVTRPADLAAIRRQTAESIRLEQRAYGPSYPTPFVHRQSVDEQ</sequence>
<feature type="domain" description="DUF3533" evidence="3">
    <location>
        <begin position="36"/>
        <end position="400"/>
    </location>
</feature>
<comment type="caution">
    <text evidence="4">The sequence shown here is derived from an EMBL/GenBank/DDBJ whole genome shotgun (WGS) entry which is preliminary data.</text>
</comment>
<feature type="transmembrane region" description="Helical" evidence="2">
    <location>
        <begin position="273"/>
        <end position="290"/>
    </location>
</feature>
<dbReference type="InterPro" id="IPR022703">
    <property type="entry name" value="DUF3533"/>
</dbReference>
<dbReference type="GeneID" id="34579224"/>
<protein>
    <recommendedName>
        <fullName evidence="3">DUF3533 domain-containing protein</fullName>
    </recommendedName>
</protein>
<dbReference type="RefSeq" id="XP_022485520.1">
    <property type="nucleotide sequence ID" value="XM_022634490.1"/>
</dbReference>
<feature type="transmembrane region" description="Helical" evidence="2">
    <location>
        <begin position="28"/>
        <end position="52"/>
    </location>
</feature>
<proteinExistence type="predicted"/>
<keyword evidence="5" id="KW-1185">Reference proteome</keyword>
<reference evidence="4 5" key="1">
    <citation type="journal article" date="2016" name="Sci. Rep.">
        <title>Penicillium arizonense, a new, genome sequenced fungal species, reveals a high chemical diversity in secreted metabolites.</title>
        <authorList>
            <person name="Grijseels S."/>
            <person name="Nielsen J.C."/>
            <person name="Randelovic M."/>
            <person name="Nielsen J."/>
            <person name="Nielsen K.F."/>
            <person name="Workman M."/>
            <person name="Frisvad J.C."/>
        </authorList>
    </citation>
    <scope>NUCLEOTIDE SEQUENCE [LARGE SCALE GENOMIC DNA]</scope>
    <source>
        <strain evidence="4 5">CBS 141311</strain>
    </source>
</reference>
<keyword evidence="2" id="KW-1133">Transmembrane helix</keyword>
<keyword evidence="2" id="KW-0812">Transmembrane</keyword>
<dbReference type="Pfam" id="PF12051">
    <property type="entry name" value="DUF3533"/>
    <property type="match status" value="1"/>
</dbReference>
<dbReference type="PANTHER" id="PTHR34814:SF2">
    <property type="entry name" value="DUF3533 DOMAIN-CONTAINING PROTEIN"/>
    <property type="match status" value="1"/>
</dbReference>
<feature type="region of interest" description="Disordered" evidence="1">
    <location>
        <begin position="483"/>
        <end position="505"/>
    </location>
</feature>
<feature type="compositionally biased region" description="Polar residues" evidence="1">
    <location>
        <begin position="453"/>
        <end position="464"/>
    </location>
</feature>
<dbReference type="InterPro" id="IPR053001">
    <property type="entry name" value="MNNG_permease-like"/>
</dbReference>
<dbReference type="OrthoDB" id="2140105at2759"/>
<evidence type="ECO:0000256" key="2">
    <source>
        <dbReference type="SAM" id="Phobius"/>
    </source>
</evidence>
<organism evidence="4 5">
    <name type="scientific">Penicillium arizonense</name>
    <dbReference type="NCBI Taxonomy" id="1835702"/>
    <lineage>
        <taxon>Eukaryota</taxon>
        <taxon>Fungi</taxon>
        <taxon>Dikarya</taxon>
        <taxon>Ascomycota</taxon>
        <taxon>Pezizomycotina</taxon>
        <taxon>Eurotiomycetes</taxon>
        <taxon>Eurotiomycetidae</taxon>
        <taxon>Eurotiales</taxon>
        <taxon>Aspergillaceae</taxon>
        <taxon>Penicillium</taxon>
    </lineage>
</organism>
<feature type="transmembrane region" description="Helical" evidence="2">
    <location>
        <begin position="331"/>
        <end position="351"/>
    </location>
</feature>
<keyword evidence="2" id="KW-0472">Membrane</keyword>
<feature type="transmembrane region" description="Helical" evidence="2">
    <location>
        <begin position="302"/>
        <end position="319"/>
    </location>
</feature>
<dbReference type="EMBL" id="LXJU01000018">
    <property type="protein sequence ID" value="OGE50071.1"/>
    <property type="molecule type" value="Genomic_DNA"/>
</dbReference>
<evidence type="ECO:0000313" key="4">
    <source>
        <dbReference type="EMBL" id="OGE50071.1"/>
    </source>
</evidence>
<dbReference type="PANTHER" id="PTHR34814">
    <property type="entry name" value="NITROSOGUANIDINE RESISTANCE PROTEIN SNG1"/>
    <property type="match status" value="1"/>
</dbReference>
<evidence type="ECO:0000313" key="5">
    <source>
        <dbReference type="Proteomes" id="UP000177622"/>
    </source>
</evidence>
<dbReference type="GO" id="GO:0016020">
    <property type="term" value="C:membrane"/>
    <property type="evidence" value="ECO:0007669"/>
    <property type="project" value="TreeGrafter"/>
</dbReference>
<evidence type="ECO:0000259" key="3">
    <source>
        <dbReference type="Pfam" id="PF12051"/>
    </source>
</evidence>
<feature type="region of interest" description="Disordered" evidence="1">
    <location>
        <begin position="418"/>
        <end position="469"/>
    </location>
</feature>
<name>A0A1F5LAX6_PENAI</name>
<accession>A0A1F5LAX6</accession>